<sequence length="96" mass="10932">MMTKYSYRPCKPNEIKPLDMIEALAENHNAETYEAWSWDSDHEEGSTIDMQLLWFQNRAMICISGSGGGNSIWTDATDIADAIERFLEINGKKISE</sequence>
<accession>A0A6M3LGR6</accession>
<protein>
    <submittedName>
        <fullName evidence="1">Uncharacterized protein</fullName>
    </submittedName>
</protein>
<gene>
    <name evidence="1" type="ORF">MM415B04733_0006</name>
</gene>
<reference evidence="1" key="1">
    <citation type="submission" date="2020-03" db="EMBL/GenBank/DDBJ databases">
        <title>The deep terrestrial virosphere.</title>
        <authorList>
            <person name="Holmfeldt K."/>
            <person name="Nilsson E."/>
            <person name="Simone D."/>
            <person name="Lopez-Fernandez M."/>
            <person name="Wu X."/>
            <person name="de Brujin I."/>
            <person name="Lundin D."/>
            <person name="Andersson A."/>
            <person name="Bertilsson S."/>
            <person name="Dopson M."/>
        </authorList>
    </citation>
    <scope>NUCLEOTIDE SEQUENCE</scope>
    <source>
        <strain evidence="1">MM415B04733</strain>
    </source>
</reference>
<organism evidence="1">
    <name type="scientific">viral metagenome</name>
    <dbReference type="NCBI Taxonomy" id="1070528"/>
    <lineage>
        <taxon>unclassified sequences</taxon>
        <taxon>metagenomes</taxon>
        <taxon>organismal metagenomes</taxon>
    </lineage>
</organism>
<dbReference type="EMBL" id="MT143057">
    <property type="protein sequence ID" value="QJA92321.1"/>
    <property type="molecule type" value="Genomic_DNA"/>
</dbReference>
<dbReference type="AlphaFoldDB" id="A0A6M3LGR6"/>
<evidence type="ECO:0000313" key="1">
    <source>
        <dbReference type="EMBL" id="QJA92321.1"/>
    </source>
</evidence>
<name>A0A6M3LGR6_9ZZZZ</name>
<proteinExistence type="predicted"/>